<feature type="transmembrane region" description="Helical" evidence="7">
    <location>
        <begin position="99"/>
        <end position="123"/>
    </location>
</feature>
<keyword evidence="3 7" id="KW-0812">Transmembrane</keyword>
<dbReference type="RefSeq" id="XP_013395265.1">
    <property type="nucleotide sequence ID" value="XM_013539811.1"/>
</dbReference>
<dbReference type="STRING" id="7574.A0A1S3IAH2"/>
<organism evidence="8 9">
    <name type="scientific">Lingula anatina</name>
    <name type="common">Brachiopod</name>
    <name type="synonym">Lingula unguis</name>
    <dbReference type="NCBI Taxonomy" id="7574"/>
    <lineage>
        <taxon>Eukaryota</taxon>
        <taxon>Metazoa</taxon>
        <taxon>Spiralia</taxon>
        <taxon>Lophotrochozoa</taxon>
        <taxon>Brachiopoda</taxon>
        <taxon>Linguliformea</taxon>
        <taxon>Lingulata</taxon>
        <taxon>Lingulida</taxon>
        <taxon>Linguloidea</taxon>
        <taxon>Lingulidae</taxon>
        <taxon>Lingula</taxon>
    </lineage>
</organism>
<dbReference type="Pfam" id="PF05216">
    <property type="entry name" value="UNC-50"/>
    <property type="match status" value="1"/>
</dbReference>
<dbReference type="GeneID" id="106162505"/>
<evidence type="ECO:0000256" key="1">
    <source>
        <dbReference type="ARBA" id="ARBA00004141"/>
    </source>
</evidence>
<evidence type="ECO:0000256" key="2">
    <source>
        <dbReference type="ARBA" id="ARBA00006293"/>
    </source>
</evidence>
<evidence type="ECO:0000256" key="5">
    <source>
        <dbReference type="ARBA" id="ARBA00023136"/>
    </source>
</evidence>
<accession>A0A1S3IAH2</accession>
<dbReference type="AlphaFoldDB" id="A0A1S3IAH2"/>
<dbReference type="GO" id="GO:0000139">
    <property type="term" value="C:Golgi membrane"/>
    <property type="evidence" value="ECO:0007669"/>
    <property type="project" value="TreeGrafter"/>
</dbReference>
<dbReference type="PANTHER" id="PTHR12841">
    <property type="entry name" value="PROTEIN UNC-50 HOMOLOG"/>
    <property type="match status" value="1"/>
</dbReference>
<evidence type="ECO:0000256" key="4">
    <source>
        <dbReference type="ARBA" id="ARBA00022989"/>
    </source>
</evidence>
<keyword evidence="8" id="KW-1185">Reference proteome</keyword>
<dbReference type="InterPro" id="IPR007881">
    <property type="entry name" value="UNC-50"/>
</dbReference>
<proteinExistence type="inferred from homology"/>
<dbReference type="OMA" id="YRNFMYR"/>
<dbReference type="FunCoup" id="A0A1S3IAH2">
    <property type="interactions" value="2668"/>
</dbReference>
<keyword evidence="4 7" id="KW-1133">Transmembrane helix</keyword>
<comment type="similarity">
    <text evidence="2">Belongs to the unc-50 family.</text>
</comment>
<dbReference type="InParanoid" id="A0A1S3IAH2"/>
<dbReference type="KEGG" id="lak:106162505"/>
<evidence type="ECO:0000256" key="3">
    <source>
        <dbReference type="ARBA" id="ARBA00022692"/>
    </source>
</evidence>
<evidence type="ECO:0000256" key="7">
    <source>
        <dbReference type="SAM" id="Phobius"/>
    </source>
</evidence>
<reference evidence="9" key="1">
    <citation type="submission" date="2025-08" db="UniProtKB">
        <authorList>
            <consortium name="RefSeq"/>
        </authorList>
    </citation>
    <scope>IDENTIFICATION</scope>
    <source>
        <tissue evidence="9">Gonads</tissue>
    </source>
</reference>
<evidence type="ECO:0000313" key="8">
    <source>
        <dbReference type="Proteomes" id="UP000085678"/>
    </source>
</evidence>
<protein>
    <submittedName>
        <fullName evidence="9">Protein unc-50 homolog</fullName>
    </submittedName>
</protein>
<name>A0A1S3IAH2_LINAN</name>
<feature type="transmembrane region" description="Helical" evidence="7">
    <location>
        <begin position="130"/>
        <end position="152"/>
    </location>
</feature>
<comment type="subcellular location">
    <subcellularLocation>
        <location evidence="1">Membrane</location>
        <topology evidence="1">Multi-pass membrane protein</topology>
    </subcellularLocation>
</comment>
<feature type="transmembrane region" description="Helical" evidence="7">
    <location>
        <begin position="178"/>
        <end position="197"/>
    </location>
</feature>
<evidence type="ECO:0000313" key="9">
    <source>
        <dbReference type="RefSeq" id="XP_013395265.1"/>
    </source>
</evidence>
<gene>
    <name evidence="9" type="primary">LOC106162505</name>
</gene>
<dbReference type="OrthoDB" id="10027013at2759"/>
<feature type="region of interest" description="Disordered" evidence="6">
    <location>
        <begin position="1"/>
        <end position="20"/>
    </location>
</feature>
<evidence type="ECO:0000256" key="6">
    <source>
        <dbReference type="SAM" id="MobiDB-lite"/>
    </source>
</evidence>
<sequence length="278" mass="32703">MQSYTKTSPPPSPQPGEATLYMNMHTSHTSPTMSQRCSDLALSAKKYRYFKRLFKFRQMDFEYAFWQMIYLFIAPQKVYRNFQYRKQTKDQWARDDPAFLVLLGFCLCGSSIGFALVLGLGFFNFLKFTIWVIFVDCIGMGLLVASIFWFVANRYLVAIPNRGQEVEFGYAFDVHLNAFFPVLMILHVFQLPFLYFINANHQSFLSYFFGNTLWLVAVGYYVYITFLGYSALPFLKKAQVLLSPMMGLVIFYILSIAFGWNFTRYLCNFYHYRVWSPY</sequence>
<dbReference type="Proteomes" id="UP000085678">
    <property type="component" value="Unplaced"/>
</dbReference>
<dbReference type="PANTHER" id="PTHR12841:SF6">
    <property type="entry name" value="PROTEIN UNC-50 HOMOLOG"/>
    <property type="match status" value="1"/>
</dbReference>
<keyword evidence="5 7" id="KW-0472">Membrane</keyword>
<feature type="transmembrane region" description="Helical" evidence="7">
    <location>
        <begin position="241"/>
        <end position="263"/>
    </location>
</feature>
<feature type="transmembrane region" description="Helical" evidence="7">
    <location>
        <begin position="204"/>
        <end position="229"/>
    </location>
</feature>